<reference evidence="17 18" key="1">
    <citation type="submission" date="2020-03" db="EMBL/GenBank/DDBJ databases">
        <title>Dissostichus mawsoni Genome sequencing and assembly.</title>
        <authorList>
            <person name="Park H."/>
        </authorList>
    </citation>
    <scope>NUCLEOTIDE SEQUENCE [LARGE SCALE GENOMIC DNA]</scope>
    <source>
        <strain evidence="17">DM0001</strain>
        <tissue evidence="17">Muscle</tissue>
    </source>
</reference>
<evidence type="ECO:0000256" key="2">
    <source>
        <dbReference type="ARBA" id="ARBA00006735"/>
    </source>
</evidence>
<dbReference type="InterPro" id="IPR001507">
    <property type="entry name" value="ZP_dom"/>
</dbReference>
<dbReference type="Pfam" id="PF23344">
    <property type="entry name" value="ZP-N"/>
    <property type="match status" value="1"/>
</dbReference>
<evidence type="ECO:0000256" key="10">
    <source>
        <dbReference type="ARBA" id="ARBA00022989"/>
    </source>
</evidence>
<dbReference type="PANTHER" id="PTHR11576">
    <property type="entry name" value="ZONA PELLUCIDA SPERM-BINDING PROTEIN 3"/>
    <property type="match status" value="1"/>
</dbReference>
<comment type="subcellular location">
    <subcellularLocation>
        <location evidence="1">Secreted</location>
        <location evidence="1">Extracellular space</location>
        <location evidence="1">Extracellular matrix</location>
    </subcellularLocation>
    <subcellularLocation>
        <location evidence="14">Zona pellucida</location>
    </subcellularLocation>
    <subcellularLocation>
        <location evidence="14">Cell membrane</location>
        <topology evidence="14">Single-pass type I membrane protein</topology>
    </subcellularLocation>
</comment>
<keyword evidence="18" id="KW-1185">Reference proteome</keyword>
<feature type="transmembrane region" description="Helical" evidence="14">
    <location>
        <begin position="451"/>
        <end position="467"/>
    </location>
</feature>
<keyword evidence="9 14" id="KW-0732">Signal</keyword>
<keyword evidence="7 14" id="KW-0165">Cleavage on pair of basic residues</keyword>
<keyword evidence="8 14" id="KW-0812">Transmembrane</keyword>
<dbReference type="EMBL" id="JAAKFY010000004">
    <property type="protein sequence ID" value="KAF3858317.1"/>
    <property type="molecule type" value="Genomic_DNA"/>
</dbReference>
<dbReference type="InterPro" id="IPR031696">
    <property type="entry name" value="DUF4719"/>
</dbReference>
<dbReference type="FunFam" id="2.60.40.4100:FF:000002">
    <property type="entry name" value="Zona pellucida sperm-binding protein 3"/>
    <property type="match status" value="1"/>
</dbReference>
<dbReference type="GO" id="GO:0007339">
    <property type="term" value="P:binding of sperm to zona pellucida"/>
    <property type="evidence" value="ECO:0007669"/>
    <property type="project" value="UniProtKB-UniRule"/>
</dbReference>
<keyword evidence="6 14" id="KW-0272">Extracellular matrix</keyword>
<dbReference type="InterPro" id="IPR042235">
    <property type="entry name" value="ZP-C_dom"/>
</dbReference>
<organism evidence="17 18">
    <name type="scientific">Dissostichus mawsoni</name>
    <name type="common">Antarctic cod</name>
    <dbReference type="NCBI Taxonomy" id="36200"/>
    <lineage>
        <taxon>Eukaryota</taxon>
        <taxon>Metazoa</taxon>
        <taxon>Chordata</taxon>
        <taxon>Craniata</taxon>
        <taxon>Vertebrata</taxon>
        <taxon>Euteleostomi</taxon>
        <taxon>Actinopterygii</taxon>
        <taxon>Neopterygii</taxon>
        <taxon>Teleostei</taxon>
        <taxon>Neoteleostei</taxon>
        <taxon>Acanthomorphata</taxon>
        <taxon>Eupercaria</taxon>
        <taxon>Perciformes</taxon>
        <taxon>Notothenioidei</taxon>
        <taxon>Nototheniidae</taxon>
        <taxon>Dissostichus</taxon>
    </lineage>
</organism>
<dbReference type="GO" id="GO:0005886">
    <property type="term" value="C:plasma membrane"/>
    <property type="evidence" value="ECO:0007669"/>
    <property type="project" value="UniProtKB-SubCell"/>
</dbReference>
<gene>
    <name evidence="17" type="ORF">F7725_011518</name>
</gene>
<keyword evidence="5 14" id="KW-0964">Secreted</keyword>
<comment type="domain">
    <text evidence="14">The ZP domain is involved in the polymerization of the ZP proteins to form the zona pellucida.</text>
</comment>
<name>A0A7J5ZCB2_DISMA</name>
<dbReference type="GO" id="GO:0032190">
    <property type="term" value="F:acrosin binding"/>
    <property type="evidence" value="ECO:0007669"/>
    <property type="project" value="TreeGrafter"/>
</dbReference>
<evidence type="ECO:0000256" key="14">
    <source>
        <dbReference type="RuleBase" id="RU367066"/>
    </source>
</evidence>
<evidence type="ECO:0000256" key="8">
    <source>
        <dbReference type="ARBA" id="ARBA00022692"/>
    </source>
</evidence>
<evidence type="ECO:0000256" key="7">
    <source>
        <dbReference type="ARBA" id="ARBA00022685"/>
    </source>
</evidence>
<dbReference type="Pfam" id="PF15843">
    <property type="entry name" value="DUF4719"/>
    <property type="match status" value="1"/>
</dbReference>
<evidence type="ECO:0000256" key="9">
    <source>
        <dbReference type="ARBA" id="ARBA00022729"/>
    </source>
</evidence>
<comment type="function">
    <text evidence="14">Component of the zona pellucida, an extracellular matrix surrounding oocytes which mediates sperm binding, induction of the acrosome reaction and prevents post-fertilization polyspermy. The zona pellucida is composed of 3 to 4 glycoproteins, ZP1, ZP2, ZP3, and ZP4. ZP3 is essential for sperm binding and zona matrix formation.</text>
</comment>
<evidence type="ECO:0000256" key="13">
    <source>
        <dbReference type="ARBA" id="ARBA00023180"/>
    </source>
</evidence>
<evidence type="ECO:0000256" key="5">
    <source>
        <dbReference type="ARBA" id="ARBA00022525"/>
    </source>
</evidence>
<evidence type="ECO:0000256" key="1">
    <source>
        <dbReference type="ARBA" id="ARBA00004498"/>
    </source>
</evidence>
<dbReference type="PROSITE" id="PS51034">
    <property type="entry name" value="ZP_2"/>
    <property type="match status" value="1"/>
</dbReference>
<keyword evidence="4 14" id="KW-1003">Cell membrane</keyword>
<dbReference type="AlphaFoldDB" id="A0A7J5ZCB2"/>
<evidence type="ECO:0000256" key="15">
    <source>
        <dbReference type="SAM" id="MobiDB-lite"/>
    </source>
</evidence>
<dbReference type="Gene3D" id="2.60.40.3210">
    <property type="entry name" value="Zona pellucida, ZP-N domain"/>
    <property type="match status" value="1"/>
</dbReference>
<dbReference type="OrthoDB" id="8880842at2759"/>
<comment type="PTM">
    <text evidence="14">Proteolytically cleaved before the transmembrane segment to yield the secreted ectodomain incorporated in the zona pellucida.</text>
</comment>
<keyword evidence="13" id="KW-0325">Glycoprotein</keyword>
<dbReference type="InterPro" id="IPR048290">
    <property type="entry name" value="ZP_chr"/>
</dbReference>
<evidence type="ECO:0000256" key="6">
    <source>
        <dbReference type="ARBA" id="ARBA00022530"/>
    </source>
</evidence>
<evidence type="ECO:0000256" key="11">
    <source>
        <dbReference type="ARBA" id="ARBA00023136"/>
    </source>
</evidence>
<dbReference type="Proteomes" id="UP000518266">
    <property type="component" value="Unassembled WGS sequence"/>
</dbReference>
<dbReference type="FunFam" id="2.60.40.3210:FF:000001">
    <property type="entry name" value="Zona pellucida sperm-binding protein 3"/>
    <property type="match status" value="1"/>
</dbReference>
<dbReference type="InterPro" id="IPR055356">
    <property type="entry name" value="ZP-N"/>
</dbReference>
<dbReference type="Gene3D" id="2.60.40.4100">
    <property type="entry name" value="Zona pellucida, ZP-C domain"/>
    <property type="match status" value="1"/>
</dbReference>
<feature type="domain" description="ZP" evidence="16">
    <location>
        <begin position="72"/>
        <end position="337"/>
    </location>
</feature>
<comment type="caution">
    <text evidence="17">The sequence shown here is derived from an EMBL/GenBank/DDBJ whole genome shotgun (WGS) entry which is preliminary data.</text>
</comment>
<evidence type="ECO:0000256" key="3">
    <source>
        <dbReference type="ARBA" id="ARBA00017980"/>
    </source>
</evidence>
<dbReference type="GO" id="GO:0035803">
    <property type="term" value="P:egg coat formation"/>
    <property type="evidence" value="ECO:0007669"/>
    <property type="project" value="UniProtKB-UniRule"/>
</dbReference>
<evidence type="ECO:0000313" key="17">
    <source>
        <dbReference type="EMBL" id="KAF3858317.1"/>
    </source>
</evidence>
<feature type="chain" id="PRO_5041481030" description="Zona pellucida sperm-binding protein 3" evidence="14">
    <location>
        <begin position="24"/>
        <end position="545"/>
    </location>
</feature>
<evidence type="ECO:0000256" key="12">
    <source>
        <dbReference type="ARBA" id="ARBA00023157"/>
    </source>
</evidence>
<dbReference type="PRINTS" id="PR00023">
    <property type="entry name" value="ZPELLUCIDA"/>
</dbReference>
<feature type="region of interest" description="Disordered" evidence="15">
    <location>
        <begin position="36"/>
        <end position="59"/>
    </location>
</feature>
<evidence type="ECO:0000313" key="18">
    <source>
        <dbReference type="Proteomes" id="UP000518266"/>
    </source>
</evidence>
<dbReference type="Pfam" id="PF00100">
    <property type="entry name" value="Zona_pellucida"/>
    <property type="match status" value="1"/>
</dbReference>
<dbReference type="SMART" id="SM00241">
    <property type="entry name" value="ZP"/>
    <property type="match status" value="1"/>
</dbReference>
<dbReference type="GO" id="GO:2000344">
    <property type="term" value="P:positive regulation of acrosome reaction"/>
    <property type="evidence" value="ECO:0007669"/>
    <property type="project" value="UniProtKB-UniRule"/>
</dbReference>
<proteinExistence type="inferred from homology"/>
<keyword evidence="10 14" id="KW-1133">Transmembrane helix</keyword>
<dbReference type="GO" id="GO:0035805">
    <property type="term" value="C:egg coat"/>
    <property type="evidence" value="ECO:0007669"/>
    <property type="project" value="UniProtKB-SubCell"/>
</dbReference>
<dbReference type="GO" id="GO:0035804">
    <property type="term" value="F:structural constituent of egg coat"/>
    <property type="evidence" value="ECO:0007669"/>
    <property type="project" value="UniProtKB-UniRule"/>
</dbReference>
<keyword evidence="11 14" id="KW-0472">Membrane</keyword>
<dbReference type="PANTHER" id="PTHR11576:SF2">
    <property type="entry name" value="ZONA PELLUCIDA SPERM-BINDING PROTEIN 3"/>
    <property type="match status" value="1"/>
</dbReference>
<feature type="signal peptide" evidence="14">
    <location>
        <begin position="1"/>
        <end position="23"/>
    </location>
</feature>
<protein>
    <recommendedName>
        <fullName evidence="3 14">Zona pellucida sperm-binding protein 3</fullName>
    </recommendedName>
</protein>
<accession>A0A7J5ZCB2</accession>
<keyword evidence="12 14" id="KW-1015">Disulfide bond</keyword>
<dbReference type="InterPro" id="IPR055355">
    <property type="entry name" value="ZP-C"/>
</dbReference>
<evidence type="ECO:0000259" key="16">
    <source>
        <dbReference type="PROSITE" id="PS51034"/>
    </source>
</evidence>
<comment type="similarity">
    <text evidence="2 14">Belongs to the ZP domain family. ZPC subfamily.</text>
</comment>
<sequence>MDVHRSSSWWIIVLISLSALIESQLLQNRGSSDRANLNFPSSTHGNIQPQLAAGQRQQSAGLSVRPRPVLVHCHPDSMRVVVQADMFEKGLQVDHRHLRLGPGSVSDGSTCGAVPSGEAEYTIQASLGDCGTKLSSTKEKIIYSNVLVYSPEPSPDGLLRLDGATIPVECHYEKRYSLDAISLLPTWVPSVSTISAEDQIDFNLLLMTGDWQFERGSYSYFLGDTINFHVSAFMGNHMPLRVYVDHCVATATPDAQDTLRYDFIEHYGCLTDAYLTNSKSHFLPRVEENQLRFQVEAFRFYQAPSNQVYITCYVKAVPAVLAVNSQNRACSVIENRWRSVDGNDQVCKSCDVTHGVEEPLATEPPKTIVSTKAWPTETWQRRLVQNKPEESKAHFFRVRPGIVYSIRKCGPYICRDDQVCCAQGNDTTAVTCCKQFVDNTYYNIAMVTRKLSGVLIMLLLFAVGYFVQRMLCSRSRQLTPPTLPGLPAATTSQEPLMESSTPDSLRIQPLMCSCLHTNNANVCQHMRRRCGKGTQDGRSSTWNKL</sequence>
<evidence type="ECO:0000256" key="4">
    <source>
        <dbReference type="ARBA" id="ARBA00022475"/>
    </source>
</evidence>